<evidence type="ECO:0000256" key="2">
    <source>
        <dbReference type="SAM" id="Phobius"/>
    </source>
</evidence>
<dbReference type="Proteomes" id="UP000224266">
    <property type="component" value="Segment"/>
</dbReference>
<keyword evidence="2" id="KW-0472">Membrane</keyword>
<keyword evidence="4" id="KW-1185">Reference proteome</keyword>
<feature type="transmembrane region" description="Helical" evidence="2">
    <location>
        <begin position="175"/>
        <end position="198"/>
    </location>
</feature>
<feature type="transmembrane region" description="Helical" evidence="2">
    <location>
        <begin position="142"/>
        <end position="163"/>
    </location>
</feature>
<name>A0A222ZKI6_9CAUD</name>
<reference evidence="4" key="1">
    <citation type="submission" date="2017-06" db="EMBL/GenBank/DDBJ databases">
        <authorList>
            <person name="Kim H.J."/>
            <person name="Triplett B.A."/>
        </authorList>
    </citation>
    <scope>NUCLEOTIDE SEQUENCE [LARGE SCALE GENOMIC DNA]</scope>
</reference>
<dbReference type="KEGG" id="vg:60325411"/>
<feature type="transmembrane region" description="Helical" evidence="2">
    <location>
        <begin position="100"/>
        <end position="122"/>
    </location>
</feature>
<feature type="region of interest" description="Disordered" evidence="1">
    <location>
        <begin position="263"/>
        <end position="289"/>
    </location>
</feature>
<gene>
    <name evidence="3" type="primary">44</name>
    <name evidence="3" type="ORF">SEA_SIRPHILIP_44</name>
</gene>
<protein>
    <submittedName>
        <fullName evidence="3">Membrane protein</fullName>
    </submittedName>
</protein>
<feature type="compositionally biased region" description="Pro residues" evidence="1">
    <location>
        <begin position="265"/>
        <end position="289"/>
    </location>
</feature>
<evidence type="ECO:0000313" key="4">
    <source>
        <dbReference type="Proteomes" id="UP000224266"/>
    </source>
</evidence>
<keyword evidence="2" id="KW-1133">Transmembrane helix</keyword>
<feature type="transmembrane region" description="Helical" evidence="2">
    <location>
        <begin position="210"/>
        <end position="229"/>
    </location>
</feature>
<sequence length="289" mass="32247">MIVTLLAGGISATSLVIRRRTWHMRGEGGASFAVGALATSTYLLDEDCSIGPALYHATGWGYLDDFGGHLLWVFGLIGLLHHGLHRLAGHDEQVEIFDALVRWPVTLMVPLMLSAMFTSSALHAEPTGSLALIEGGNTWLCIYRTIWYSCTLYLTILLMRILLAVRRTGDGPRRYVDMYLGACWFTVLAIFVRIVAFWPTFSGLRYLPRYATYVATVLVALAAGLSWLGKLWAYRRLLRETRTSRRELRSDTLQSHRDRLMLAAPFPPPEPLPPPPCVFDGPPPETSLS</sequence>
<proteinExistence type="predicted"/>
<evidence type="ECO:0000256" key="1">
    <source>
        <dbReference type="SAM" id="MobiDB-lite"/>
    </source>
</evidence>
<dbReference type="RefSeq" id="YP_009953928.1">
    <property type="nucleotide sequence ID" value="NC_051627.1"/>
</dbReference>
<keyword evidence="2" id="KW-0812">Transmembrane</keyword>
<feature type="transmembrane region" description="Helical" evidence="2">
    <location>
        <begin position="70"/>
        <end position="88"/>
    </location>
</feature>
<evidence type="ECO:0000313" key="3">
    <source>
        <dbReference type="EMBL" id="ASR85246.1"/>
    </source>
</evidence>
<organism evidence="3 4">
    <name type="scientific">Mycobacterium phage SirPhilip</name>
    <dbReference type="NCBI Taxonomy" id="2015824"/>
    <lineage>
        <taxon>Viruses</taxon>
        <taxon>Duplodnaviria</taxon>
        <taxon>Heunggongvirae</taxon>
        <taxon>Uroviricota</taxon>
        <taxon>Caudoviricetes</taxon>
        <taxon>Weiservirinae</taxon>
        <taxon>Anayavirus</taxon>
        <taxon>Anayavirus sirphilip</taxon>
    </lineage>
</organism>
<dbReference type="GeneID" id="60325411"/>
<dbReference type="EMBL" id="MF324911">
    <property type="protein sequence ID" value="ASR85246.1"/>
    <property type="molecule type" value="Genomic_DNA"/>
</dbReference>
<accession>A0A222ZKI6</accession>